<dbReference type="Proteomes" id="UP001165679">
    <property type="component" value="Unassembled WGS sequence"/>
</dbReference>
<reference evidence="2" key="1">
    <citation type="submission" date="2022-09" db="EMBL/GenBank/DDBJ databases">
        <title>Rhodovastum sp. nov. RN2-1 isolated from soil in Seongnam, South Korea.</title>
        <authorList>
            <person name="Le N.T."/>
        </authorList>
    </citation>
    <scope>NUCLEOTIDE SEQUENCE</scope>
    <source>
        <strain evidence="2">RN2-1</strain>
    </source>
</reference>
<dbReference type="InterPro" id="IPR036237">
    <property type="entry name" value="Xyl_isomerase-like_sf"/>
</dbReference>
<dbReference type="InterPro" id="IPR050312">
    <property type="entry name" value="IolE/XylAMocC-like"/>
</dbReference>
<dbReference type="Gene3D" id="3.20.20.150">
    <property type="entry name" value="Divalent-metal-dependent TIM barrel enzymes"/>
    <property type="match status" value="1"/>
</dbReference>
<dbReference type="AlphaFoldDB" id="A0AA41YK86"/>
<dbReference type="InterPro" id="IPR013022">
    <property type="entry name" value="Xyl_isomerase-like_TIM-brl"/>
</dbReference>
<gene>
    <name evidence="2" type="primary">iolE</name>
    <name evidence="2" type="ORF">OL599_12195</name>
</gene>
<dbReference type="InterPro" id="IPR030823">
    <property type="entry name" value="IolE/MocC"/>
</dbReference>
<feature type="domain" description="Xylose isomerase-like TIM barrel" evidence="1">
    <location>
        <begin position="31"/>
        <end position="277"/>
    </location>
</feature>
<accession>A0AA41YK86</accession>
<keyword evidence="2" id="KW-0456">Lyase</keyword>
<protein>
    <submittedName>
        <fullName evidence="2">Myo-inosose-2 dehydratase</fullName>
        <ecNumber evidence="2">4.2.1.44</ecNumber>
    </submittedName>
</protein>
<evidence type="ECO:0000313" key="3">
    <source>
        <dbReference type="Proteomes" id="UP001165679"/>
    </source>
</evidence>
<dbReference type="RefSeq" id="WP_264714047.1">
    <property type="nucleotide sequence ID" value="NZ_JAPDNT010000008.1"/>
</dbReference>
<evidence type="ECO:0000313" key="2">
    <source>
        <dbReference type="EMBL" id="MCW3475334.1"/>
    </source>
</evidence>
<dbReference type="EMBL" id="JAPDNT010000008">
    <property type="protein sequence ID" value="MCW3475334.1"/>
    <property type="molecule type" value="Genomic_DNA"/>
</dbReference>
<evidence type="ECO:0000259" key="1">
    <source>
        <dbReference type="Pfam" id="PF01261"/>
    </source>
</evidence>
<dbReference type="EC" id="4.2.1.44" evidence="2"/>
<keyword evidence="3" id="KW-1185">Reference proteome</keyword>
<dbReference type="Pfam" id="PF01261">
    <property type="entry name" value="AP_endonuc_2"/>
    <property type="match status" value="1"/>
</dbReference>
<dbReference type="PANTHER" id="PTHR12110:SF41">
    <property type="entry name" value="INOSOSE DEHYDRATASE"/>
    <property type="match status" value="1"/>
</dbReference>
<dbReference type="SUPFAM" id="SSF51658">
    <property type="entry name" value="Xylose isomerase-like"/>
    <property type="match status" value="1"/>
</dbReference>
<sequence>MPVRLGTNPIAWSNDDLRALGGATPLETCLAEARLAGYDGIELGHKFPRDAAALRPILQRHHLDLVSGWYSGELLRRDAAAEMVAMRPHLDLLKAMGCGVLILAETSNAIHGDQAIPLSRRPVLADDVWARFGQRVTDLAEAVAAEGLDLVYHHHMGTVVQSAADIDRLMAATGTAVKLLLDTGHATFAGVDPVALARQYRARVAHVHCKDIRRDVMAESQRLDRSFLDAVVAGVFTVPGDGMVDFPAVLAELPGYDRWLVVEAEQDPDKAHPLTYARMGRENLARYASGAGLS</sequence>
<name>A0AA41YK86_9PROT</name>
<organism evidence="2 3">
    <name type="scientific">Limobrevibacterium gyesilva</name>
    <dbReference type="NCBI Taxonomy" id="2991712"/>
    <lineage>
        <taxon>Bacteria</taxon>
        <taxon>Pseudomonadati</taxon>
        <taxon>Pseudomonadota</taxon>
        <taxon>Alphaproteobacteria</taxon>
        <taxon>Acetobacterales</taxon>
        <taxon>Acetobacteraceae</taxon>
        <taxon>Limobrevibacterium</taxon>
    </lineage>
</organism>
<dbReference type="PANTHER" id="PTHR12110">
    <property type="entry name" value="HYDROXYPYRUVATE ISOMERASE"/>
    <property type="match status" value="1"/>
</dbReference>
<reference evidence="2" key="2">
    <citation type="submission" date="2022-10" db="EMBL/GenBank/DDBJ databases">
        <authorList>
            <person name="Trinh H.N."/>
        </authorList>
    </citation>
    <scope>NUCLEOTIDE SEQUENCE</scope>
    <source>
        <strain evidence="2">RN2-1</strain>
    </source>
</reference>
<comment type="caution">
    <text evidence="2">The sequence shown here is derived from an EMBL/GenBank/DDBJ whole genome shotgun (WGS) entry which is preliminary data.</text>
</comment>
<proteinExistence type="predicted"/>
<dbReference type="GO" id="GO:0050114">
    <property type="term" value="F:myo-inosose-2 dehydratase activity"/>
    <property type="evidence" value="ECO:0007669"/>
    <property type="project" value="UniProtKB-EC"/>
</dbReference>
<dbReference type="NCBIfam" id="TIGR04379">
    <property type="entry name" value="myo_inos_iolE"/>
    <property type="match status" value="1"/>
</dbReference>